<evidence type="ECO:0000313" key="2">
    <source>
        <dbReference type="EMBL" id="OWK40895.1"/>
    </source>
</evidence>
<dbReference type="GO" id="GO:0003677">
    <property type="term" value="F:DNA binding"/>
    <property type="evidence" value="ECO:0007669"/>
    <property type="project" value="InterPro"/>
</dbReference>
<dbReference type="Proteomes" id="UP000214646">
    <property type="component" value="Unassembled WGS sequence"/>
</dbReference>
<reference evidence="3" key="1">
    <citation type="submission" date="2017-06" db="EMBL/GenBank/DDBJ databases">
        <title>Genome analysis of Fimbriiglobus ruber SP5, the first member of the order Planctomycetales with confirmed chitinolytic capability.</title>
        <authorList>
            <person name="Ravin N.V."/>
            <person name="Rakitin A.L."/>
            <person name="Ivanova A.A."/>
            <person name="Beletsky A.V."/>
            <person name="Kulichevskaya I.S."/>
            <person name="Mardanov A.V."/>
            <person name="Dedysh S.N."/>
        </authorList>
    </citation>
    <scope>NUCLEOTIDE SEQUENCE [LARGE SCALE GENOMIC DNA]</scope>
    <source>
        <strain evidence="3">SP5</strain>
    </source>
</reference>
<dbReference type="Gene3D" id="1.10.260.40">
    <property type="entry name" value="lambda repressor-like DNA-binding domains"/>
    <property type="match status" value="1"/>
</dbReference>
<dbReference type="SUPFAM" id="SSF47413">
    <property type="entry name" value="lambda repressor-like DNA-binding domains"/>
    <property type="match status" value="1"/>
</dbReference>
<proteinExistence type="predicted"/>
<dbReference type="InterPro" id="IPR010982">
    <property type="entry name" value="Lambda_DNA-bd_dom_sf"/>
</dbReference>
<feature type="domain" description="HigA2-like helix-turn-helix" evidence="1">
    <location>
        <begin position="6"/>
        <end position="44"/>
    </location>
</feature>
<comment type="caution">
    <text evidence="2">The sequence shown here is derived from an EMBL/GenBank/DDBJ whole genome shotgun (WGS) entry which is preliminary data.</text>
</comment>
<dbReference type="InterPro" id="IPR039554">
    <property type="entry name" value="HigA2-like_HTH"/>
</dbReference>
<dbReference type="EMBL" id="NIDE01000007">
    <property type="protein sequence ID" value="OWK40895.1"/>
    <property type="molecule type" value="Genomic_DNA"/>
</dbReference>
<organism evidence="2 3">
    <name type="scientific">Fimbriiglobus ruber</name>
    <dbReference type="NCBI Taxonomy" id="1908690"/>
    <lineage>
        <taxon>Bacteria</taxon>
        <taxon>Pseudomonadati</taxon>
        <taxon>Planctomycetota</taxon>
        <taxon>Planctomycetia</taxon>
        <taxon>Gemmatales</taxon>
        <taxon>Gemmataceae</taxon>
        <taxon>Fimbriiglobus</taxon>
    </lineage>
</organism>
<sequence length="51" mass="5817">MNASPFKLDQPKVSALIRGRIQGYTLDRLFRLLNALGQRIEIRVHPAEKAN</sequence>
<name>A0A225DX47_9BACT</name>
<dbReference type="RefSeq" id="WP_202974000.1">
    <property type="nucleotide sequence ID" value="NZ_NIDE01000007.1"/>
</dbReference>
<evidence type="ECO:0000313" key="3">
    <source>
        <dbReference type="Proteomes" id="UP000214646"/>
    </source>
</evidence>
<evidence type="ECO:0000259" key="1">
    <source>
        <dbReference type="Pfam" id="PF13744"/>
    </source>
</evidence>
<protein>
    <recommendedName>
        <fullName evidence="1">HigA2-like helix-turn-helix domain-containing protein</fullName>
    </recommendedName>
</protein>
<dbReference type="Pfam" id="PF13744">
    <property type="entry name" value="HTH_37"/>
    <property type="match status" value="1"/>
</dbReference>
<keyword evidence="3" id="KW-1185">Reference proteome</keyword>
<accession>A0A225DX47</accession>
<dbReference type="AlphaFoldDB" id="A0A225DX47"/>
<gene>
    <name evidence="2" type="ORF">FRUB_04787</name>
</gene>